<gene>
    <name evidence="2" type="ORF">ABIC55_003274</name>
</gene>
<feature type="region of interest" description="Disordered" evidence="1">
    <location>
        <begin position="85"/>
        <end position="107"/>
    </location>
</feature>
<evidence type="ECO:0000256" key="1">
    <source>
        <dbReference type="SAM" id="MobiDB-lite"/>
    </source>
</evidence>
<dbReference type="Proteomes" id="UP001549104">
    <property type="component" value="Unassembled WGS sequence"/>
</dbReference>
<accession>A0ABV2KB92</accession>
<sequence length="107" mass="12452">MAVPTKKLMKTYLGENFRESDEQIIDLYVEAHRYYRRLKKEVDKEPLMMMHTNKAGATNYVKNPLTIELTKQYQTLNNLLKSLGLTPAQRERLDPGGGDPDDDFDKF</sequence>
<dbReference type="EMBL" id="JBEPME010000005">
    <property type="protein sequence ID" value="MET3658157.1"/>
    <property type="molecule type" value="Genomic_DNA"/>
</dbReference>
<evidence type="ECO:0000313" key="3">
    <source>
        <dbReference type="Proteomes" id="UP001549104"/>
    </source>
</evidence>
<comment type="caution">
    <text evidence="2">The sequence shown here is derived from an EMBL/GenBank/DDBJ whole genome shotgun (WGS) entry which is preliminary data.</text>
</comment>
<dbReference type="InterPro" id="IPR006448">
    <property type="entry name" value="Phage_term_ssu_P27"/>
</dbReference>
<keyword evidence="3" id="KW-1185">Reference proteome</keyword>
<name>A0ABV2KB92_SPOPS</name>
<dbReference type="NCBIfam" id="TIGR01558">
    <property type="entry name" value="sm_term_P27"/>
    <property type="match status" value="1"/>
</dbReference>
<organism evidence="2 3">
    <name type="scientific">Sporosarcina psychrophila</name>
    <name type="common">Bacillus psychrophilus</name>
    <dbReference type="NCBI Taxonomy" id="1476"/>
    <lineage>
        <taxon>Bacteria</taxon>
        <taxon>Bacillati</taxon>
        <taxon>Bacillota</taxon>
        <taxon>Bacilli</taxon>
        <taxon>Bacillales</taxon>
        <taxon>Caryophanaceae</taxon>
        <taxon>Sporosarcina</taxon>
    </lineage>
</organism>
<dbReference type="Pfam" id="PF05119">
    <property type="entry name" value="Terminase_4"/>
    <property type="match status" value="1"/>
</dbReference>
<proteinExistence type="predicted"/>
<reference evidence="2 3" key="1">
    <citation type="submission" date="2024-06" db="EMBL/GenBank/DDBJ databases">
        <title>Sorghum-associated microbial communities from plants grown in Nebraska, USA.</title>
        <authorList>
            <person name="Schachtman D."/>
        </authorList>
    </citation>
    <scope>NUCLEOTIDE SEQUENCE [LARGE SCALE GENOMIC DNA]</scope>
    <source>
        <strain evidence="2 3">1288</strain>
    </source>
</reference>
<evidence type="ECO:0000313" key="2">
    <source>
        <dbReference type="EMBL" id="MET3658157.1"/>
    </source>
</evidence>
<protein>
    <submittedName>
        <fullName evidence="2">P27 family predicted phage terminase small subunit</fullName>
    </submittedName>
</protein>